<dbReference type="Proteomes" id="UP000765509">
    <property type="component" value="Unassembled WGS sequence"/>
</dbReference>
<dbReference type="EMBL" id="AVOT02006038">
    <property type="protein sequence ID" value="MBW0480611.1"/>
    <property type="molecule type" value="Genomic_DNA"/>
</dbReference>
<evidence type="ECO:0000313" key="2">
    <source>
        <dbReference type="Proteomes" id="UP000765509"/>
    </source>
</evidence>
<accession>A0A9Q3GUQ5</accession>
<reference evidence="1" key="1">
    <citation type="submission" date="2021-03" db="EMBL/GenBank/DDBJ databases">
        <title>Draft genome sequence of rust myrtle Austropuccinia psidii MF-1, a brazilian biotype.</title>
        <authorList>
            <person name="Quecine M.C."/>
            <person name="Pachon D.M.R."/>
            <person name="Bonatelli M.L."/>
            <person name="Correr F.H."/>
            <person name="Franceschini L.M."/>
            <person name="Leite T.F."/>
            <person name="Margarido G.R.A."/>
            <person name="Almeida C.A."/>
            <person name="Ferrarezi J.A."/>
            <person name="Labate C.A."/>
        </authorList>
    </citation>
    <scope>NUCLEOTIDE SEQUENCE</scope>
    <source>
        <strain evidence="1">MF-1</strain>
    </source>
</reference>
<protein>
    <submittedName>
        <fullName evidence="1">Uncharacterized protein</fullName>
    </submittedName>
</protein>
<evidence type="ECO:0000313" key="1">
    <source>
        <dbReference type="EMBL" id="MBW0480611.1"/>
    </source>
</evidence>
<comment type="caution">
    <text evidence="1">The sequence shown here is derived from an EMBL/GenBank/DDBJ whole genome shotgun (WGS) entry which is preliminary data.</text>
</comment>
<dbReference type="OrthoDB" id="4525213at2759"/>
<name>A0A9Q3GUQ5_9BASI</name>
<keyword evidence="2" id="KW-1185">Reference proteome</keyword>
<proteinExistence type="predicted"/>
<organism evidence="1 2">
    <name type="scientific">Austropuccinia psidii MF-1</name>
    <dbReference type="NCBI Taxonomy" id="1389203"/>
    <lineage>
        <taxon>Eukaryota</taxon>
        <taxon>Fungi</taxon>
        <taxon>Dikarya</taxon>
        <taxon>Basidiomycota</taxon>
        <taxon>Pucciniomycotina</taxon>
        <taxon>Pucciniomycetes</taxon>
        <taxon>Pucciniales</taxon>
        <taxon>Sphaerophragmiaceae</taxon>
        <taxon>Austropuccinia</taxon>
    </lineage>
</organism>
<dbReference type="AlphaFoldDB" id="A0A9Q3GUQ5"/>
<sequence>MDCDNTPIIIKAFTKYLLGDIKPYIKSREEADWLLENRAGWTHQADPLFATSSPPSLLLFVLAQHSLPNSPRRPYLQWKLHENNGLHSRATPMFQLPETGSTGRPTTIDLTWENNISRNLLQLTQVQLNNNLSNHHPMQIEITAPTKKASNDAHRKATTIKLSGGPTILPSL</sequence>
<gene>
    <name evidence="1" type="ORF">O181_020326</name>
</gene>